<dbReference type="AlphaFoldDB" id="K3Z227"/>
<proteinExistence type="predicted"/>
<name>K3Z227_SETIT</name>
<evidence type="ECO:0000313" key="1">
    <source>
        <dbReference type="EnsemblPlants" id="KQL30148"/>
    </source>
</evidence>
<accession>K3Z227</accession>
<organism evidence="1 2">
    <name type="scientific">Setaria italica</name>
    <name type="common">Foxtail millet</name>
    <name type="synonym">Panicum italicum</name>
    <dbReference type="NCBI Taxonomy" id="4555"/>
    <lineage>
        <taxon>Eukaryota</taxon>
        <taxon>Viridiplantae</taxon>
        <taxon>Streptophyta</taxon>
        <taxon>Embryophyta</taxon>
        <taxon>Tracheophyta</taxon>
        <taxon>Spermatophyta</taxon>
        <taxon>Magnoliopsida</taxon>
        <taxon>Liliopsida</taxon>
        <taxon>Poales</taxon>
        <taxon>Poaceae</taxon>
        <taxon>PACMAD clade</taxon>
        <taxon>Panicoideae</taxon>
        <taxon>Panicodae</taxon>
        <taxon>Paniceae</taxon>
        <taxon>Cenchrinae</taxon>
        <taxon>Setaria</taxon>
    </lineage>
</organism>
<dbReference type="Gramene" id="KQL30148">
    <property type="protein sequence ID" value="KQL30148"/>
    <property type="gene ID" value="SETIT_020595mg"/>
</dbReference>
<dbReference type="InParanoid" id="K3Z227"/>
<reference evidence="1" key="2">
    <citation type="submission" date="2018-08" db="UniProtKB">
        <authorList>
            <consortium name="EnsemblPlants"/>
        </authorList>
    </citation>
    <scope>IDENTIFICATION</scope>
    <source>
        <strain evidence="1">Yugu1</strain>
    </source>
</reference>
<sequence length="47" mass="5397">MVCRRLTTEGLHAAKQPIQEQSTIACCIIFCFFKLHSYDTIFPGLKH</sequence>
<keyword evidence="2" id="KW-1185">Reference proteome</keyword>
<dbReference type="EnsemblPlants" id="KQL30148">
    <property type="protein sequence ID" value="KQL30148"/>
    <property type="gene ID" value="SETIT_020595mg"/>
</dbReference>
<evidence type="ECO:0000313" key="2">
    <source>
        <dbReference type="Proteomes" id="UP000004995"/>
    </source>
</evidence>
<dbReference type="Proteomes" id="UP000004995">
    <property type="component" value="Unassembled WGS sequence"/>
</dbReference>
<reference evidence="2" key="1">
    <citation type="journal article" date="2012" name="Nat. Biotechnol.">
        <title>Reference genome sequence of the model plant Setaria.</title>
        <authorList>
            <person name="Bennetzen J.L."/>
            <person name="Schmutz J."/>
            <person name="Wang H."/>
            <person name="Percifield R."/>
            <person name="Hawkins J."/>
            <person name="Pontaroli A.C."/>
            <person name="Estep M."/>
            <person name="Feng L."/>
            <person name="Vaughn J.N."/>
            <person name="Grimwood J."/>
            <person name="Jenkins J."/>
            <person name="Barry K."/>
            <person name="Lindquist E."/>
            <person name="Hellsten U."/>
            <person name="Deshpande S."/>
            <person name="Wang X."/>
            <person name="Wu X."/>
            <person name="Mitros T."/>
            <person name="Triplett J."/>
            <person name="Yang X."/>
            <person name="Ye C.Y."/>
            <person name="Mauro-Herrera M."/>
            <person name="Wang L."/>
            <person name="Li P."/>
            <person name="Sharma M."/>
            <person name="Sharma R."/>
            <person name="Ronald P.C."/>
            <person name="Panaud O."/>
            <person name="Kellogg E.A."/>
            <person name="Brutnell T.P."/>
            <person name="Doust A.N."/>
            <person name="Tuskan G.A."/>
            <person name="Rokhsar D."/>
            <person name="Devos K.M."/>
        </authorList>
    </citation>
    <scope>NUCLEOTIDE SEQUENCE [LARGE SCALE GENOMIC DNA]</scope>
    <source>
        <strain evidence="2">cv. Yugu1</strain>
    </source>
</reference>
<dbReference type="HOGENOM" id="CLU_3176303_0_0_1"/>
<dbReference type="EMBL" id="AGNK02000398">
    <property type="status" value="NOT_ANNOTATED_CDS"/>
    <property type="molecule type" value="Genomic_DNA"/>
</dbReference>
<protein>
    <submittedName>
        <fullName evidence="1">Uncharacterized protein</fullName>
    </submittedName>
</protein>